<reference evidence="2" key="2">
    <citation type="submission" date="2023-01" db="EMBL/GenBank/DDBJ databases">
        <authorList>
            <person name="Sun Q."/>
            <person name="Evtushenko L."/>
        </authorList>
    </citation>
    <scope>NUCLEOTIDE SEQUENCE</scope>
    <source>
        <strain evidence="2">VKM B-1513</strain>
    </source>
</reference>
<sequence length="103" mass="11232">MEEIEFLLSVPGMPLALRLAPLVAVVVWIFITVNLWRGGFTDLTERLSRPRYAGPERARAVMMIPLRALMLAGVAGFAAVMTVLGLLFNAAVILNIIQAVRGL</sequence>
<organism evidence="2 3">
    <name type="scientific">Maricaulis virginensis</name>
    <dbReference type="NCBI Taxonomy" id="144022"/>
    <lineage>
        <taxon>Bacteria</taxon>
        <taxon>Pseudomonadati</taxon>
        <taxon>Pseudomonadota</taxon>
        <taxon>Alphaproteobacteria</taxon>
        <taxon>Maricaulales</taxon>
        <taxon>Maricaulaceae</taxon>
        <taxon>Maricaulis</taxon>
    </lineage>
</organism>
<reference evidence="2" key="1">
    <citation type="journal article" date="2014" name="Int. J. Syst. Evol. Microbiol.">
        <title>Complete genome sequence of Corynebacterium casei LMG S-19264T (=DSM 44701T), isolated from a smear-ripened cheese.</title>
        <authorList>
            <consortium name="US DOE Joint Genome Institute (JGI-PGF)"/>
            <person name="Walter F."/>
            <person name="Albersmeier A."/>
            <person name="Kalinowski J."/>
            <person name="Ruckert C."/>
        </authorList>
    </citation>
    <scope>NUCLEOTIDE SEQUENCE</scope>
    <source>
        <strain evidence="2">VKM B-1513</strain>
    </source>
</reference>
<keyword evidence="1" id="KW-0472">Membrane</keyword>
<evidence type="ECO:0000256" key="1">
    <source>
        <dbReference type="SAM" id="Phobius"/>
    </source>
</evidence>
<feature type="transmembrane region" description="Helical" evidence="1">
    <location>
        <begin position="15"/>
        <end position="36"/>
    </location>
</feature>
<accession>A0A9W6MNY3</accession>
<dbReference type="EMBL" id="BSFE01000005">
    <property type="protein sequence ID" value="GLK52557.1"/>
    <property type="molecule type" value="Genomic_DNA"/>
</dbReference>
<keyword evidence="1" id="KW-0812">Transmembrane</keyword>
<protein>
    <submittedName>
        <fullName evidence="2">Uncharacterized protein</fullName>
    </submittedName>
</protein>
<dbReference type="AlphaFoldDB" id="A0A9W6MNY3"/>
<evidence type="ECO:0000313" key="3">
    <source>
        <dbReference type="Proteomes" id="UP001143486"/>
    </source>
</evidence>
<comment type="caution">
    <text evidence="2">The sequence shown here is derived from an EMBL/GenBank/DDBJ whole genome shotgun (WGS) entry which is preliminary data.</text>
</comment>
<dbReference type="Proteomes" id="UP001143486">
    <property type="component" value="Unassembled WGS sequence"/>
</dbReference>
<keyword evidence="1" id="KW-1133">Transmembrane helix</keyword>
<evidence type="ECO:0000313" key="2">
    <source>
        <dbReference type="EMBL" id="GLK52557.1"/>
    </source>
</evidence>
<gene>
    <name evidence="2" type="ORF">GCM10017621_20650</name>
</gene>
<dbReference type="RefSeq" id="WP_271186924.1">
    <property type="nucleotide sequence ID" value="NZ_BSFE01000005.1"/>
</dbReference>
<proteinExistence type="predicted"/>
<keyword evidence="3" id="KW-1185">Reference proteome</keyword>
<feature type="transmembrane region" description="Helical" evidence="1">
    <location>
        <begin position="69"/>
        <end position="97"/>
    </location>
</feature>
<name>A0A9W6MNY3_9PROT</name>